<dbReference type="Proteomes" id="UP000051568">
    <property type="component" value="Unassembled WGS sequence"/>
</dbReference>
<evidence type="ECO:0000313" key="3">
    <source>
        <dbReference type="EMBL" id="KRN65024.1"/>
    </source>
</evidence>
<sequence>MIGVFMRITKILNNNVIEAKDESSNQVIVIGRGIGHDRKRGDNISQNEVEEMFIMTNKKLFPTVKNLLTTVSTDLIETSNKIVNYGQQKLGHKINQNIIITLTDHLNYAVRRTRDGFNTPNPLNRDIKKFYPVEYEIGEYARKVVKKYQFTDLSEDEAGFVAMHFVDASIGGKEHHNVAKITKIVELTLSVVDRYIVKPELNSLSYSRFIRHIQYLAIRLLDNVETEVEIDGEIKDLVFKKYPQELKIAQSIKVILHEKFNLTIGNSELMYITMHLVRLLKVGSDSNET</sequence>
<name>A0A0R2IJ50_9LACO</name>
<dbReference type="SUPFAM" id="SSF63520">
    <property type="entry name" value="PTS-regulatory domain, PRD"/>
    <property type="match status" value="2"/>
</dbReference>
<dbReference type="SUPFAM" id="SSF50151">
    <property type="entry name" value="SacY-like RNA-binding domain"/>
    <property type="match status" value="1"/>
</dbReference>
<dbReference type="Pfam" id="PF03123">
    <property type="entry name" value="CAT_RBD"/>
    <property type="match status" value="1"/>
</dbReference>
<dbReference type="PANTHER" id="PTHR30185:SF15">
    <property type="entry name" value="CRYPTIC BETA-GLUCOSIDE BGL OPERON ANTITERMINATOR"/>
    <property type="match status" value="1"/>
</dbReference>
<evidence type="ECO:0000256" key="1">
    <source>
        <dbReference type="ARBA" id="ARBA00022737"/>
    </source>
</evidence>
<feature type="domain" description="PRD" evidence="2">
    <location>
        <begin position="176"/>
        <end position="286"/>
    </location>
</feature>
<dbReference type="InterPro" id="IPR036634">
    <property type="entry name" value="PRD_sf"/>
</dbReference>
<dbReference type="InterPro" id="IPR036650">
    <property type="entry name" value="CAT_RNA-bd_dom_sf"/>
</dbReference>
<dbReference type="Gene3D" id="1.10.1790.10">
    <property type="entry name" value="PRD domain"/>
    <property type="match status" value="2"/>
</dbReference>
<dbReference type="EMBL" id="JQBR01000013">
    <property type="protein sequence ID" value="KRN65024.1"/>
    <property type="molecule type" value="Genomic_DNA"/>
</dbReference>
<proteinExistence type="predicted"/>
<organism evidence="3 4">
    <name type="scientific">Pediococcus cellicola</name>
    <dbReference type="NCBI Taxonomy" id="319652"/>
    <lineage>
        <taxon>Bacteria</taxon>
        <taxon>Bacillati</taxon>
        <taxon>Bacillota</taxon>
        <taxon>Bacilli</taxon>
        <taxon>Lactobacillales</taxon>
        <taxon>Lactobacillaceae</taxon>
        <taxon>Pediococcus</taxon>
    </lineage>
</organism>
<feature type="domain" description="PRD" evidence="2">
    <location>
        <begin position="70"/>
        <end position="175"/>
    </location>
</feature>
<keyword evidence="4" id="KW-1185">Reference proteome</keyword>
<dbReference type="InterPro" id="IPR050661">
    <property type="entry name" value="BglG_antiterminators"/>
</dbReference>
<comment type="caution">
    <text evidence="3">The sequence shown here is derived from an EMBL/GenBank/DDBJ whole genome shotgun (WGS) entry which is preliminary data.</text>
</comment>
<dbReference type="Pfam" id="PF00874">
    <property type="entry name" value="PRD"/>
    <property type="match status" value="2"/>
</dbReference>
<dbReference type="GO" id="GO:0006355">
    <property type="term" value="P:regulation of DNA-templated transcription"/>
    <property type="evidence" value="ECO:0007669"/>
    <property type="project" value="InterPro"/>
</dbReference>
<gene>
    <name evidence="3" type="ORF">IV80_GL000534</name>
</gene>
<reference evidence="3 4" key="1">
    <citation type="journal article" date="2015" name="Genome Announc.">
        <title>Expanding the biotechnology potential of lactobacilli through comparative genomics of 213 strains and associated genera.</title>
        <authorList>
            <person name="Sun Z."/>
            <person name="Harris H.M."/>
            <person name="McCann A."/>
            <person name="Guo C."/>
            <person name="Argimon S."/>
            <person name="Zhang W."/>
            <person name="Yang X."/>
            <person name="Jeffery I.B."/>
            <person name="Cooney J.C."/>
            <person name="Kagawa T.F."/>
            <person name="Liu W."/>
            <person name="Song Y."/>
            <person name="Salvetti E."/>
            <person name="Wrobel A."/>
            <person name="Rasinkangas P."/>
            <person name="Parkhill J."/>
            <person name="Rea M.C."/>
            <person name="O'Sullivan O."/>
            <person name="Ritari J."/>
            <person name="Douillard F.P."/>
            <person name="Paul Ross R."/>
            <person name="Yang R."/>
            <person name="Briner A.E."/>
            <person name="Felis G.E."/>
            <person name="de Vos W.M."/>
            <person name="Barrangou R."/>
            <person name="Klaenhammer T.R."/>
            <person name="Caufield P.W."/>
            <person name="Cui Y."/>
            <person name="Zhang H."/>
            <person name="O'Toole P.W."/>
        </authorList>
    </citation>
    <scope>NUCLEOTIDE SEQUENCE [LARGE SCALE GENOMIC DNA]</scope>
    <source>
        <strain evidence="3 4">DSM 17757</strain>
    </source>
</reference>
<dbReference type="Gene3D" id="2.30.24.10">
    <property type="entry name" value="CAT RNA-binding domain"/>
    <property type="match status" value="1"/>
</dbReference>
<protein>
    <submittedName>
        <fullName evidence="3">Transcription antiterminator</fullName>
    </submittedName>
</protein>
<evidence type="ECO:0000259" key="2">
    <source>
        <dbReference type="PROSITE" id="PS51372"/>
    </source>
</evidence>
<evidence type="ECO:0000313" key="4">
    <source>
        <dbReference type="Proteomes" id="UP000051568"/>
    </source>
</evidence>
<dbReference type="SMART" id="SM01061">
    <property type="entry name" value="CAT_RBD"/>
    <property type="match status" value="1"/>
</dbReference>
<dbReference type="PANTHER" id="PTHR30185">
    <property type="entry name" value="CRYPTIC BETA-GLUCOSIDE BGL OPERON ANTITERMINATOR"/>
    <property type="match status" value="1"/>
</dbReference>
<accession>A0A0R2IJ50</accession>
<dbReference type="PATRIC" id="fig|319652.3.peg.540"/>
<dbReference type="InterPro" id="IPR004341">
    <property type="entry name" value="CAT_RNA-bd_dom"/>
</dbReference>
<dbReference type="InterPro" id="IPR011608">
    <property type="entry name" value="PRD"/>
</dbReference>
<dbReference type="GO" id="GO:0003723">
    <property type="term" value="F:RNA binding"/>
    <property type="evidence" value="ECO:0007669"/>
    <property type="project" value="InterPro"/>
</dbReference>
<keyword evidence="1" id="KW-0677">Repeat</keyword>
<dbReference type="PROSITE" id="PS51372">
    <property type="entry name" value="PRD_2"/>
    <property type="match status" value="2"/>
</dbReference>
<dbReference type="AlphaFoldDB" id="A0A0R2IJ50"/>
<dbReference type="STRING" id="319652.IV80_GL000534"/>